<reference evidence="8 9" key="1">
    <citation type="submission" date="2017-01" db="EMBL/GenBank/DDBJ databases">
        <title>Genome Sequencing of a Marine Spirillum, Oceanospirillum multiglobuliferum ATCC 33336, from Japan.</title>
        <authorList>
            <person name="Carney J.G."/>
            <person name="Trachtenberg A.M."/>
            <person name="Rheaume B.A."/>
            <person name="Linnane J.D."/>
            <person name="Pitts N.L."/>
            <person name="Mykles D.L."/>
            <person name="Maclea K.S."/>
        </authorList>
    </citation>
    <scope>NUCLEOTIDE SEQUENCE [LARGE SCALE GENOMIC DNA]</scope>
    <source>
        <strain evidence="8 9">ATCC 33336</strain>
    </source>
</reference>
<organism evidence="8 9">
    <name type="scientific">Oceanospirillum multiglobuliferum</name>
    <dbReference type="NCBI Taxonomy" id="64969"/>
    <lineage>
        <taxon>Bacteria</taxon>
        <taxon>Pseudomonadati</taxon>
        <taxon>Pseudomonadota</taxon>
        <taxon>Gammaproteobacteria</taxon>
        <taxon>Oceanospirillales</taxon>
        <taxon>Oceanospirillaceae</taxon>
        <taxon>Oceanospirillum</taxon>
    </lineage>
</organism>
<dbReference type="InterPro" id="IPR000682">
    <property type="entry name" value="PCMT"/>
</dbReference>
<dbReference type="GO" id="GO:0004719">
    <property type="term" value="F:protein-L-isoaspartate (D-aspartate) O-methyltransferase activity"/>
    <property type="evidence" value="ECO:0007669"/>
    <property type="project" value="UniProtKB-UniRule"/>
</dbReference>
<comment type="function">
    <text evidence="7">Catalyzes the methyl esterification of L-isoaspartyl residues in peptides and proteins that result from spontaneous decomposition of normal L-aspartyl and L-asparaginyl residues. It plays a role in the repair and/or degradation of damaged proteins.</text>
</comment>
<dbReference type="InterPro" id="IPR029063">
    <property type="entry name" value="SAM-dependent_MTases_sf"/>
</dbReference>
<evidence type="ECO:0000313" key="9">
    <source>
        <dbReference type="Proteomes" id="UP000191418"/>
    </source>
</evidence>
<dbReference type="EMBL" id="MTSM01000021">
    <property type="protein sequence ID" value="OPX54625.1"/>
    <property type="molecule type" value="Genomic_DNA"/>
</dbReference>
<evidence type="ECO:0000256" key="7">
    <source>
        <dbReference type="HAMAP-Rule" id="MF_00090"/>
    </source>
</evidence>
<comment type="caution">
    <text evidence="8">The sequence shown here is derived from an EMBL/GenBank/DDBJ whole genome shotgun (WGS) entry which is preliminary data.</text>
</comment>
<dbReference type="GO" id="GO:0030091">
    <property type="term" value="P:protein repair"/>
    <property type="evidence" value="ECO:0007669"/>
    <property type="project" value="UniProtKB-UniRule"/>
</dbReference>
<evidence type="ECO:0000256" key="2">
    <source>
        <dbReference type="ARBA" id="ARBA00005369"/>
    </source>
</evidence>
<dbReference type="Proteomes" id="UP000191418">
    <property type="component" value="Unassembled WGS sequence"/>
</dbReference>
<dbReference type="Pfam" id="PF01135">
    <property type="entry name" value="PCMT"/>
    <property type="match status" value="1"/>
</dbReference>
<dbReference type="EC" id="2.1.1.77" evidence="7"/>
<protein>
    <recommendedName>
        <fullName evidence="7">Protein-L-isoaspartate O-methyltransferase</fullName>
        <ecNumber evidence="7">2.1.1.77</ecNumber>
    </recommendedName>
    <alternativeName>
        <fullName evidence="7">L-isoaspartyl protein carboxyl methyltransferase</fullName>
    </alternativeName>
    <alternativeName>
        <fullName evidence="7">Protein L-isoaspartyl methyltransferase</fullName>
    </alternativeName>
    <alternativeName>
        <fullName evidence="7">Protein-beta-aspartate methyltransferase</fullName>
        <shortName evidence="7">PIMT</shortName>
    </alternativeName>
</protein>
<comment type="catalytic activity">
    <reaction evidence="7">
        <text>[protein]-L-isoaspartate + S-adenosyl-L-methionine = [protein]-L-isoaspartate alpha-methyl ester + S-adenosyl-L-homocysteine</text>
        <dbReference type="Rhea" id="RHEA:12705"/>
        <dbReference type="Rhea" id="RHEA-COMP:12143"/>
        <dbReference type="Rhea" id="RHEA-COMP:12144"/>
        <dbReference type="ChEBI" id="CHEBI:57856"/>
        <dbReference type="ChEBI" id="CHEBI:59789"/>
        <dbReference type="ChEBI" id="CHEBI:90596"/>
        <dbReference type="ChEBI" id="CHEBI:90598"/>
        <dbReference type="EC" id="2.1.1.77"/>
    </reaction>
</comment>
<keyword evidence="4 7" id="KW-0489">Methyltransferase</keyword>
<evidence type="ECO:0000256" key="5">
    <source>
        <dbReference type="ARBA" id="ARBA00022679"/>
    </source>
</evidence>
<dbReference type="HAMAP" id="MF_00090">
    <property type="entry name" value="PIMT"/>
    <property type="match status" value="1"/>
</dbReference>
<keyword evidence="9" id="KW-1185">Reference proteome</keyword>
<comment type="similarity">
    <text evidence="2 7">Belongs to the methyltransferase superfamily. L-isoaspartyl/D-aspartyl protein methyltransferase family.</text>
</comment>
<keyword evidence="5 7" id="KW-0808">Transferase</keyword>
<keyword evidence="3 7" id="KW-0963">Cytoplasm</keyword>
<feature type="active site" evidence="7">
    <location>
        <position position="71"/>
    </location>
</feature>
<evidence type="ECO:0000313" key="8">
    <source>
        <dbReference type="EMBL" id="OPX54625.1"/>
    </source>
</evidence>
<accession>A0A1T4RUN0</accession>
<dbReference type="AlphaFoldDB" id="A0A1T4RUN0"/>
<dbReference type="PANTHER" id="PTHR11579">
    <property type="entry name" value="PROTEIN-L-ISOASPARTATE O-METHYLTRANSFERASE"/>
    <property type="match status" value="1"/>
</dbReference>
<sequence>MRDKWNLQGIGMTSQRTRDRMVARLREQGITHAELLQVMIRLPRHIFIDDALSHRAYEDVSLPIGFQQTISQPWIVAKMTELLLEQPERPKRVLELGTGSGYQTAVLASLFAQVFSIERIGSFQDKARARFSALKLNNITLRHGDGYQGWPAKGEFDAILITAAPEFVPEALLEQLAPNGCIILPLGAEQQKLVRVTKTESGSQIETITDVKFVPLVAGVA</sequence>
<dbReference type="GO" id="GO:0005737">
    <property type="term" value="C:cytoplasm"/>
    <property type="evidence" value="ECO:0007669"/>
    <property type="project" value="UniProtKB-SubCell"/>
</dbReference>
<evidence type="ECO:0000256" key="4">
    <source>
        <dbReference type="ARBA" id="ARBA00022603"/>
    </source>
</evidence>
<keyword evidence="6 7" id="KW-0949">S-adenosyl-L-methionine</keyword>
<evidence type="ECO:0000256" key="1">
    <source>
        <dbReference type="ARBA" id="ARBA00004496"/>
    </source>
</evidence>
<evidence type="ECO:0000256" key="3">
    <source>
        <dbReference type="ARBA" id="ARBA00022490"/>
    </source>
</evidence>
<dbReference type="PANTHER" id="PTHR11579:SF0">
    <property type="entry name" value="PROTEIN-L-ISOASPARTATE(D-ASPARTATE) O-METHYLTRANSFERASE"/>
    <property type="match status" value="1"/>
</dbReference>
<proteinExistence type="inferred from homology"/>
<dbReference type="CDD" id="cd02440">
    <property type="entry name" value="AdoMet_MTases"/>
    <property type="match status" value="1"/>
</dbReference>
<gene>
    <name evidence="7" type="primary">pcm</name>
    <name evidence="8" type="ORF">BTE48_13190</name>
</gene>
<dbReference type="FunFam" id="3.40.50.150:FF:000010">
    <property type="entry name" value="Protein-L-isoaspartate O-methyltransferase"/>
    <property type="match status" value="1"/>
</dbReference>
<comment type="subcellular location">
    <subcellularLocation>
        <location evidence="1 7">Cytoplasm</location>
    </subcellularLocation>
</comment>
<dbReference type="NCBIfam" id="NF001453">
    <property type="entry name" value="PRK00312.1"/>
    <property type="match status" value="1"/>
</dbReference>
<dbReference type="Gene3D" id="3.40.50.150">
    <property type="entry name" value="Vaccinia Virus protein VP39"/>
    <property type="match status" value="1"/>
</dbReference>
<evidence type="ECO:0000256" key="6">
    <source>
        <dbReference type="ARBA" id="ARBA00022691"/>
    </source>
</evidence>
<name>A0A1T4RUN0_9GAMM</name>
<dbReference type="SUPFAM" id="SSF53335">
    <property type="entry name" value="S-adenosyl-L-methionine-dependent methyltransferases"/>
    <property type="match status" value="1"/>
</dbReference>
<dbReference type="NCBIfam" id="TIGR00080">
    <property type="entry name" value="pimt"/>
    <property type="match status" value="1"/>
</dbReference>
<dbReference type="RefSeq" id="WP_078746120.1">
    <property type="nucleotide sequence ID" value="NZ_FUXG01000020.1"/>
</dbReference>
<dbReference type="STRING" id="64969.SAMN02745127_02580"/>
<dbReference type="GO" id="GO:0032259">
    <property type="term" value="P:methylation"/>
    <property type="evidence" value="ECO:0007669"/>
    <property type="project" value="UniProtKB-KW"/>
</dbReference>